<dbReference type="PANTHER" id="PTHR23523:SF2">
    <property type="entry name" value="2-NITROIMIDAZOLE TRANSPORTER"/>
    <property type="match status" value="1"/>
</dbReference>
<feature type="transmembrane region" description="Helical" evidence="4">
    <location>
        <begin position="345"/>
        <end position="364"/>
    </location>
</feature>
<evidence type="ECO:0000256" key="2">
    <source>
        <dbReference type="ARBA" id="ARBA00022989"/>
    </source>
</evidence>
<feature type="transmembrane region" description="Helical" evidence="4">
    <location>
        <begin position="209"/>
        <end position="236"/>
    </location>
</feature>
<dbReference type="EMBL" id="JBAKBA010000040">
    <property type="protein sequence ID" value="MEL0660356.1"/>
    <property type="molecule type" value="Genomic_DNA"/>
</dbReference>
<dbReference type="InterPro" id="IPR052524">
    <property type="entry name" value="MFS_Cyanate_Porter"/>
</dbReference>
<reference evidence="5 6" key="1">
    <citation type="submission" date="2024-02" db="EMBL/GenBank/DDBJ databases">
        <title>Bacteria isolated from the canopy kelp, Nereocystis luetkeana.</title>
        <authorList>
            <person name="Pfister C.A."/>
            <person name="Younker I.T."/>
            <person name="Light S.H."/>
        </authorList>
    </citation>
    <scope>NUCLEOTIDE SEQUENCE [LARGE SCALE GENOMIC DNA]</scope>
    <source>
        <strain evidence="5 6">TI.2.07</strain>
    </source>
</reference>
<accession>A0ABU9HF26</accession>
<feature type="transmembrane region" description="Helical" evidence="4">
    <location>
        <begin position="256"/>
        <end position="273"/>
    </location>
</feature>
<feature type="transmembrane region" description="Helical" evidence="4">
    <location>
        <begin position="135"/>
        <end position="160"/>
    </location>
</feature>
<sequence>MNSISPTRSIFSSVILILGILLIAANLRGPITGIGPVLDQVIDSFQLTSSQAGMLTTLPLLAFAIASPMATTLAKKQGLEISLFIALVLIGLGLSTRLVDSVIILYLGTAVIGVGIAIGNVLLPSLIKRDFQHKVAVMTSAYVLAMGVFAGSYSALLIPLAAYQDIGWQIALASYGLITLFSLIIWLPQLKSHTKPIKDLTQSHTQGKIWHHAIAWHVTLCLGLNSFFTYIMIAWLPNILIEGGHDAQQAGVLHGAFQMASAVPGIILIPLLSKLKDQRILALSLAILGFVCALGLLYFPHFAFIWSTTLGFCAGAIFILGLSYISLRTHHSRQAASLSGMAQCVGYLLAAIGPMFAGALHSHFDSWAPVLWLCALASLLCGVFGYLGGRNVRLNEDA</sequence>
<name>A0ABU9HF26_9GAMM</name>
<keyword evidence="3 4" id="KW-0472">Membrane</keyword>
<dbReference type="Pfam" id="PF07690">
    <property type="entry name" value="MFS_1"/>
    <property type="match status" value="1"/>
</dbReference>
<dbReference type="Gene3D" id="1.20.1250.20">
    <property type="entry name" value="MFS general substrate transporter like domains"/>
    <property type="match status" value="2"/>
</dbReference>
<feature type="transmembrane region" description="Helical" evidence="4">
    <location>
        <begin position="9"/>
        <end position="27"/>
    </location>
</feature>
<evidence type="ECO:0000313" key="6">
    <source>
        <dbReference type="Proteomes" id="UP001366060"/>
    </source>
</evidence>
<comment type="caution">
    <text evidence="5">The sequence shown here is derived from an EMBL/GenBank/DDBJ whole genome shotgun (WGS) entry which is preliminary data.</text>
</comment>
<dbReference type="RefSeq" id="WP_341628816.1">
    <property type="nucleotide sequence ID" value="NZ_JBAKBA010000040.1"/>
</dbReference>
<feature type="transmembrane region" description="Helical" evidence="4">
    <location>
        <begin position="305"/>
        <end position="325"/>
    </location>
</feature>
<dbReference type="SUPFAM" id="SSF103473">
    <property type="entry name" value="MFS general substrate transporter"/>
    <property type="match status" value="1"/>
</dbReference>
<organism evidence="5 6">
    <name type="scientific">Psychromonas arctica</name>
    <dbReference type="NCBI Taxonomy" id="168275"/>
    <lineage>
        <taxon>Bacteria</taxon>
        <taxon>Pseudomonadati</taxon>
        <taxon>Pseudomonadota</taxon>
        <taxon>Gammaproteobacteria</taxon>
        <taxon>Alteromonadales</taxon>
        <taxon>Psychromonadaceae</taxon>
        <taxon>Psychromonas</taxon>
    </lineage>
</organism>
<feature type="transmembrane region" description="Helical" evidence="4">
    <location>
        <begin position="166"/>
        <end position="188"/>
    </location>
</feature>
<dbReference type="PANTHER" id="PTHR23523">
    <property type="match status" value="1"/>
</dbReference>
<dbReference type="InterPro" id="IPR036259">
    <property type="entry name" value="MFS_trans_sf"/>
</dbReference>
<feature type="transmembrane region" description="Helical" evidence="4">
    <location>
        <begin position="370"/>
        <end position="389"/>
    </location>
</feature>
<protein>
    <submittedName>
        <fullName evidence="5">MFS transporter</fullName>
    </submittedName>
</protein>
<gene>
    <name evidence="5" type="ORF">V6255_14550</name>
</gene>
<keyword evidence="1 4" id="KW-0812">Transmembrane</keyword>
<feature type="transmembrane region" description="Helical" evidence="4">
    <location>
        <begin position="78"/>
        <end position="96"/>
    </location>
</feature>
<feature type="transmembrane region" description="Helical" evidence="4">
    <location>
        <begin position="47"/>
        <end position="66"/>
    </location>
</feature>
<dbReference type="Proteomes" id="UP001366060">
    <property type="component" value="Unassembled WGS sequence"/>
</dbReference>
<evidence type="ECO:0000256" key="3">
    <source>
        <dbReference type="ARBA" id="ARBA00023136"/>
    </source>
</evidence>
<dbReference type="InterPro" id="IPR011701">
    <property type="entry name" value="MFS"/>
</dbReference>
<keyword evidence="2 4" id="KW-1133">Transmembrane helix</keyword>
<keyword evidence="6" id="KW-1185">Reference proteome</keyword>
<evidence type="ECO:0000256" key="4">
    <source>
        <dbReference type="SAM" id="Phobius"/>
    </source>
</evidence>
<evidence type="ECO:0000256" key="1">
    <source>
        <dbReference type="ARBA" id="ARBA00022692"/>
    </source>
</evidence>
<proteinExistence type="predicted"/>
<evidence type="ECO:0000313" key="5">
    <source>
        <dbReference type="EMBL" id="MEL0660356.1"/>
    </source>
</evidence>
<feature type="transmembrane region" description="Helical" evidence="4">
    <location>
        <begin position="280"/>
        <end position="299"/>
    </location>
</feature>
<feature type="transmembrane region" description="Helical" evidence="4">
    <location>
        <begin position="102"/>
        <end position="123"/>
    </location>
</feature>